<dbReference type="GeneID" id="93983987"/>
<evidence type="ECO:0000313" key="10">
    <source>
        <dbReference type="Proteomes" id="UP000063953"/>
    </source>
</evidence>
<evidence type="ECO:0000256" key="4">
    <source>
        <dbReference type="ARBA" id="ARBA00022989"/>
    </source>
</evidence>
<sequence>MAKPLLKPSGNFPLAGLGKRLAAMFYDSLLVIALVMVLTLIYQQVVLRLIYGADKLQQLSESGQLDIDPLLSTLLLFSVFAFFAKFWTHTGQTLGMQVWGVRVQNKDGSAISLWQALLRFFVAIPSLLLGGLGYFWLVFSAKKATWHDLYSDSVVIQLPKNAHKK</sequence>
<feature type="domain" description="RDD" evidence="7">
    <location>
        <begin position="14"/>
        <end position="151"/>
    </location>
</feature>
<accession>A0A0K1XDE3</accession>
<dbReference type="KEGG" id="pbb:AKN87_06845"/>
<dbReference type="Proteomes" id="UP001173465">
    <property type="component" value="Unassembled WGS sequence"/>
</dbReference>
<gene>
    <name evidence="8" type="ORF">AKN88_04850</name>
    <name evidence="9" type="ORF">HX099_04220</name>
</gene>
<proteinExistence type="predicted"/>
<dbReference type="Pfam" id="PF06271">
    <property type="entry name" value="RDD"/>
    <property type="match status" value="1"/>
</dbReference>
<comment type="subcellular location">
    <subcellularLocation>
        <location evidence="1">Cell membrane</location>
        <topology evidence="1">Multi-pass membrane protein</topology>
    </subcellularLocation>
</comment>
<protein>
    <submittedName>
        <fullName evidence="9">RDD family protein</fullName>
    </submittedName>
</protein>
<dbReference type="InterPro" id="IPR010432">
    <property type="entry name" value="RDD"/>
</dbReference>
<evidence type="ECO:0000259" key="7">
    <source>
        <dbReference type="Pfam" id="PF06271"/>
    </source>
</evidence>
<evidence type="ECO:0000256" key="5">
    <source>
        <dbReference type="ARBA" id="ARBA00023136"/>
    </source>
</evidence>
<feature type="transmembrane region" description="Helical" evidence="6">
    <location>
        <begin position="21"/>
        <end position="42"/>
    </location>
</feature>
<reference evidence="9" key="2">
    <citation type="submission" date="2020-06" db="EMBL/GenBank/DDBJ databases">
        <authorList>
            <person name="Dong N."/>
        </authorList>
    </citation>
    <scope>NUCLEOTIDE SEQUENCE</scope>
    <source>
        <strain evidence="9">DF46-2-2</strain>
    </source>
</reference>
<organism evidence="8 10">
    <name type="scientific">Thiopseudomonas alkaliphila</name>
    <dbReference type="NCBI Taxonomy" id="1697053"/>
    <lineage>
        <taxon>Bacteria</taxon>
        <taxon>Pseudomonadati</taxon>
        <taxon>Pseudomonadota</taxon>
        <taxon>Gammaproteobacteria</taxon>
        <taxon>Pseudomonadales</taxon>
        <taxon>Pseudomonadaceae</taxon>
        <taxon>Thiopseudomonas</taxon>
    </lineage>
</organism>
<keyword evidence="4 6" id="KW-1133">Transmembrane helix</keyword>
<evidence type="ECO:0000313" key="8">
    <source>
        <dbReference type="EMBL" id="AKX59341.1"/>
    </source>
</evidence>
<name>A0A0K1XDE3_9GAMM</name>
<evidence type="ECO:0000313" key="9">
    <source>
        <dbReference type="EMBL" id="MDM1695871.1"/>
    </source>
</evidence>
<evidence type="ECO:0000256" key="6">
    <source>
        <dbReference type="SAM" id="Phobius"/>
    </source>
</evidence>
<dbReference type="PATRIC" id="fig|1697052.3.peg.1924"/>
<evidence type="ECO:0000256" key="2">
    <source>
        <dbReference type="ARBA" id="ARBA00022475"/>
    </source>
</evidence>
<dbReference type="AlphaFoldDB" id="A0A0K1XDE3"/>
<dbReference type="RefSeq" id="WP_053100514.1">
    <property type="nucleotide sequence ID" value="NZ_CP012358.1"/>
</dbReference>
<dbReference type="PANTHER" id="PTHR36115:SF10">
    <property type="entry name" value="RDD DOMAIN-CONTAINING PROTEIN"/>
    <property type="match status" value="1"/>
</dbReference>
<evidence type="ECO:0000256" key="3">
    <source>
        <dbReference type="ARBA" id="ARBA00022692"/>
    </source>
</evidence>
<reference evidence="8 10" key="1">
    <citation type="journal article" date="2015" name="Genome Announc.">
        <title>Genome Sequences of Oblitimonas alkaliphila gen. nov. sp. nov. (Proposed), a Novel Bacterium of the Pseudomonadaceae Family.</title>
        <authorList>
            <person name="Lauer A.C."/>
            <person name="Nicholson A.C."/>
            <person name="Humrighouse B.W."/>
            <person name="Emery B."/>
            <person name="Drobish A."/>
            <person name="Juieng P."/>
            <person name="Loparev V."/>
            <person name="McQuiston J.R."/>
        </authorList>
    </citation>
    <scope>NUCLEOTIDE SEQUENCE [LARGE SCALE GENOMIC DNA]</scope>
    <source>
        <strain evidence="8 10">E5571</strain>
    </source>
</reference>
<keyword evidence="3 6" id="KW-0812">Transmembrane</keyword>
<feature type="transmembrane region" description="Helical" evidence="6">
    <location>
        <begin position="69"/>
        <end position="87"/>
    </location>
</feature>
<dbReference type="PANTHER" id="PTHR36115">
    <property type="entry name" value="PROLINE-RICH ANTIGEN HOMOLOG-RELATED"/>
    <property type="match status" value="1"/>
</dbReference>
<dbReference type="EMBL" id="JACANB010000002">
    <property type="protein sequence ID" value="MDM1695871.1"/>
    <property type="molecule type" value="Genomic_DNA"/>
</dbReference>
<keyword evidence="5 6" id="KW-0472">Membrane</keyword>
<dbReference type="Proteomes" id="UP000063953">
    <property type="component" value="Chromosome"/>
</dbReference>
<dbReference type="InterPro" id="IPR051791">
    <property type="entry name" value="Pra-immunoreactive"/>
</dbReference>
<dbReference type="GO" id="GO:0005886">
    <property type="term" value="C:plasma membrane"/>
    <property type="evidence" value="ECO:0007669"/>
    <property type="project" value="UniProtKB-SubCell"/>
</dbReference>
<dbReference type="EMBL" id="CP012365">
    <property type="protein sequence ID" value="AKX59341.1"/>
    <property type="molecule type" value="Genomic_DNA"/>
</dbReference>
<keyword evidence="2" id="KW-1003">Cell membrane</keyword>
<reference evidence="9" key="3">
    <citation type="journal article" date="2022" name="Sci. Total Environ.">
        <title>Prevalence, transmission, and molecular epidemiology of tet(X)-positive bacteria among humans, animals, and environmental niches in China: An epidemiological, and genomic-based study.</title>
        <authorList>
            <person name="Dong N."/>
            <person name="Zeng Y."/>
            <person name="Cai C."/>
            <person name="Sun C."/>
            <person name="Lu J."/>
            <person name="Liu C."/>
            <person name="Zhou H."/>
            <person name="Sun Q."/>
            <person name="Shu L."/>
            <person name="Wang H."/>
            <person name="Wang Y."/>
            <person name="Wang S."/>
            <person name="Wu C."/>
            <person name="Chan E.W."/>
            <person name="Chen G."/>
            <person name="Shen Z."/>
            <person name="Chen S."/>
            <person name="Zhang R."/>
        </authorList>
    </citation>
    <scope>NUCLEOTIDE SEQUENCE</scope>
    <source>
        <strain evidence="9">DF46-2-2</strain>
    </source>
</reference>
<dbReference type="STRING" id="1697053.AKN87_06845"/>
<feature type="transmembrane region" description="Helical" evidence="6">
    <location>
        <begin position="116"/>
        <end position="139"/>
    </location>
</feature>
<evidence type="ECO:0000256" key="1">
    <source>
        <dbReference type="ARBA" id="ARBA00004651"/>
    </source>
</evidence>
<keyword evidence="10" id="KW-1185">Reference proteome</keyword>